<name>A0ACC1BXZ1_9ROSI</name>
<dbReference type="Proteomes" id="UP001164250">
    <property type="component" value="Chromosome 2"/>
</dbReference>
<evidence type="ECO:0000313" key="2">
    <source>
        <dbReference type="Proteomes" id="UP001164250"/>
    </source>
</evidence>
<gene>
    <name evidence="1" type="ORF">Patl1_19401</name>
</gene>
<accession>A0ACC1BXZ1</accession>
<protein>
    <submittedName>
        <fullName evidence="1">Uncharacterized protein</fullName>
    </submittedName>
</protein>
<dbReference type="EMBL" id="CM047898">
    <property type="protein sequence ID" value="KAJ0104627.1"/>
    <property type="molecule type" value="Genomic_DNA"/>
</dbReference>
<evidence type="ECO:0000313" key="1">
    <source>
        <dbReference type="EMBL" id="KAJ0104627.1"/>
    </source>
</evidence>
<reference evidence="2" key="1">
    <citation type="journal article" date="2023" name="G3 (Bethesda)">
        <title>Genome assembly and association tests identify interacting loci associated with vigor, precocity, and sex in interspecific pistachio rootstocks.</title>
        <authorList>
            <person name="Palmer W."/>
            <person name="Jacygrad E."/>
            <person name="Sagayaradj S."/>
            <person name="Cavanaugh K."/>
            <person name="Han R."/>
            <person name="Bertier L."/>
            <person name="Beede B."/>
            <person name="Kafkas S."/>
            <person name="Golino D."/>
            <person name="Preece J."/>
            <person name="Michelmore R."/>
        </authorList>
    </citation>
    <scope>NUCLEOTIDE SEQUENCE [LARGE SCALE GENOMIC DNA]</scope>
</reference>
<organism evidence="1 2">
    <name type="scientific">Pistacia atlantica</name>
    <dbReference type="NCBI Taxonomy" id="434234"/>
    <lineage>
        <taxon>Eukaryota</taxon>
        <taxon>Viridiplantae</taxon>
        <taxon>Streptophyta</taxon>
        <taxon>Embryophyta</taxon>
        <taxon>Tracheophyta</taxon>
        <taxon>Spermatophyta</taxon>
        <taxon>Magnoliopsida</taxon>
        <taxon>eudicotyledons</taxon>
        <taxon>Gunneridae</taxon>
        <taxon>Pentapetalae</taxon>
        <taxon>rosids</taxon>
        <taxon>malvids</taxon>
        <taxon>Sapindales</taxon>
        <taxon>Anacardiaceae</taxon>
        <taxon>Pistacia</taxon>
    </lineage>
</organism>
<sequence length="300" mass="32648">MAEGTCLCLAPAFSLPPRIKVKAELKEIRVCTNRACRKQGSMQIFETLTALAPPHVAVNTCGCLGRCGAGPNLVALPGGVMVGHCGTAAKAAQVTMELCGIRGSGDKSLEALALRKRAEGEFEKGDFEEAEGLLCQGIDLKPFGGIHILYKNRSLVRLAMGNYPGALEDANEALKLAPQYIEAYICQGDIFLAMDQYDAVEKSYSTCLQIDPSIRHSKSFKSRIVKLQEKLSAANTYANQFILTKNMTDMQFFFLTPVEGVCEGSPAITVTKDVSCSACFKHIKRCGESKIECDLILKYW</sequence>
<comment type="caution">
    <text evidence="1">The sequence shown here is derived from an EMBL/GenBank/DDBJ whole genome shotgun (WGS) entry which is preliminary data.</text>
</comment>
<proteinExistence type="predicted"/>
<keyword evidence="2" id="KW-1185">Reference proteome</keyword>